<dbReference type="GO" id="GO:0005789">
    <property type="term" value="C:endoplasmic reticulum membrane"/>
    <property type="evidence" value="ECO:0007669"/>
    <property type="project" value="UniProtKB-SubCell"/>
</dbReference>
<comment type="subcellular location">
    <subcellularLocation>
        <location evidence="3">Endoplasmic reticulum membrane</location>
        <topology evidence="3">Peripheral membrane protein</topology>
    </subcellularLocation>
    <subcellularLocation>
        <location evidence="2">Microsome membrane</location>
        <topology evidence="2">Peripheral membrane protein</topology>
    </subcellularLocation>
</comment>
<dbReference type="InterPro" id="IPR001128">
    <property type="entry name" value="Cyt_P450"/>
</dbReference>
<dbReference type="SUPFAM" id="SSF48264">
    <property type="entry name" value="Cytochrome P450"/>
    <property type="match status" value="1"/>
</dbReference>
<feature type="binding site" description="axial binding residue" evidence="13">
    <location>
        <position position="246"/>
    </location>
    <ligand>
        <name>heme</name>
        <dbReference type="ChEBI" id="CHEBI:30413"/>
    </ligand>
    <ligandPart>
        <name>Fe</name>
        <dbReference type="ChEBI" id="CHEBI:18248"/>
    </ligandPart>
</feature>
<gene>
    <name evidence="15" type="ORF">L798_12475</name>
</gene>
<dbReference type="Pfam" id="PF00067">
    <property type="entry name" value="p450"/>
    <property type="match status" value="1"/>
</dbReference>
<dbReference type="PANTHER" id="PTHR24291">
    <property type="entry name" value="CYTOCHROME P450 FAMILY 4"/>
    <property type="match status" value="1"/>
</dbReference>
<dbReference type="GO" id="GO:0016705">
    <property type="term" value="F:oxidoreductase activity, acting on paired donors, with incorporation or reduction of molecular oxygen"/>
    <property type="evidence" value="ECO:0007669"/>
    <property type="project" value="InterPro"/>
</dbReference>
<dbReference type="eggNOG" id="KOG0157">
    <property type="taxonomic scope" value="Eukaryota"/>
</dbReference>
<evidence type="ECO:0000256" key="11">
    <source>
        <dbReference type="ARBA" id="ARBA00023033"/>
    </source>
</evidence>
<dbReference type="InterPro" id="IPR036396">
    <property type="entry name" value="Cyt_P450_sf"/>
</dbReference>
<protein>
    <submittedName>
        <fullName evidence="15">Cytochrome P450 4C1</fullName>
    </submittedName>
</protein>
<dbReference type="GO" id="GO:0005506">
    <property type="term" value="F:iron ion binding"/>
    <property type="evidence" value="ECO:0007669"/>
    <property type="project" value="InterPro"/>
</dbReference>
<evidence type="ECO:0000256" key="12">
    <source>
        <dbReference type="ARBA" id="ARBA00023136"/>
    </source>
</evidence>
<dbReference type="InterPro" id="IPR017972">
    <property type="entry name" value="Cyt_P450_CS"/>
</dbReference>
<reference evidence="15 16" key="1">
    <citation type="journal article" date="2014" name="Nat. Commun.">
        <title>Molecular traces of alternative social organization in a termite genome.</title>
        <authorList>
            <person name="Terrapon N."/>
            <person name="Li C."/>
            <person name="Robertson H.M."/>
            <person name="Ji L."/>
            <person name="Meng X."/>
            <person name="Booth W."/>
            <person name="Chen Z."/>
            <person name="Childers C.P."/>
            <person name="Glastad K.M."/>
            <person name="Gokhale K."/>
            <person name="Gowin J."/>
            <person name="Gronenberg W."/>
            <person name="Hermansen R.A."/>
            <person name="Hu H."/>
            <person name="Hunt B.G."/>
            <person name="Huylmans A.K."/>
            <person name="Khalil S.M."/>
            <person name="Mitchell R.D."/>
            <person name="Munoz-Torres M.C."/>
            <person name="Mustard J.A."/>
            <person name="Pan H."/>
            <person name="Reese J.T."/>
            <person name="Scharf M.E."/>
            <person name="Sun F."/>
            <person name="Vogel H."/>
            <person name="Xiao J."/>
            <person name="Yang W."/>
            <person name="Yang Z."/>
            <person name="Yang Z."/>
            <person name="Zhou J."/>
            <person name="Zhu J."/>
            <person name="Brent C.S."/>
            <person name="Elsik C.G."/>
            <person name="Goodisman M.A."/>
            <person name="Liberles D.A."/>
            <person name="Roe R.M."/>
            <person name="Vargo E.L."/>
            <person name="Vilcinskas A."/>
            <person name="Wang J."/>
            <person name="Bornberg-Bauer E."/>
            <person name="Korb J."/>
            <person name="Zhang G."/>
            <person name="Liebig J."/>
        </authorList>
    </citation>
    <scope>NUCLEOTIDE SEQUENCE [LARGE SCALE GENOMIC DNA]</scope>
    <source>
        <tissue evidence="15">Whole organism</tissue>
    </source>
</reference>
<evidence type="ECO:0000256" key="14">
    <source>
        <dbReference type="RuleBase" id="RU000461"/>
    </source>
</evidence>
<organism evidence="15 16">
    <name type="scientific">Zootermopsis nevadensis</name>
    <name type="common">Dampwood termite</name>
    <dbReference type="NCBI Taxonomy" id="136037"/>
    <lineage>
        <taxon>Eukaryota</taxon>
        <taxon>Metazoa</taxon>
        <taxon>Ecdysozoa</taxon>
        <taxon>Arthropoda</taxon>
        <taxon>Hexapoda</taxon>
        <taxon>Insecta</taxon>
        <taxon>Pterygota</taxon>
        <taxon>Neoptera</taxon>
        <taxon>Polyneoptera</taxon>
        <taxon>Dictyoptera</taxon>
        <taxon>Blattodea</taxon>
        <taxon>Blattoidea</taxon>
        <taxon>Termitoidae</taxon>
        <taxon>Termopsidae</taxon>
        <taxon>Zootermopsis</taxon>
    </lineage>
</organism>
<keyword evidence="12" id="KW-0472">Membrane</keyword>
<keyword evidence="6 13" id="KW-0479">Metal-binding</keyword>
<evidence type="ECO:0000256" key="2">
    <source>
        <dbReference type="ARBA" id="ARBA00004174"/>
    </source>
</evidence>
<keyword evidence="8" id="KW-0492">Microsome</keyword>
<comment type="similarity">
    <text evidence="4 14">Belongs to the cytochrome P450 family.</text>
</comment>
<evidence type="ECO:0000313" key="15">
    <source>
        <dbReference type="EMBL" id="KDR13646.1"/>
    </source>
</evidence>
<keyword evidence="10 13" id="KW-0408">Iron</keyword>
<dbReference type="PANTHER" id="PTHR24291:SF189">
    <property type="entry name" value="CYTOCHROME P450 4C3-RELATED"/>
    <property type="match status" value="1"/>
</dbReference>
<proteinExistence type="inferred from homology"/>
<dbReference type="AlphaFoldDB" id="A0A067R3I7"/>
<dbReference type="OrthoDB" id="1470350at2759"/>
<evidence type="ECO:0000256" key="5">
    <source>
        <dbReference type="ARBA" id="ARBA00022617"/>
    </source>
</evidence>
<dbReference type="PRINTS" id="PR00463">
    <property type="entry name" value="EP450I"/>
</dbReference>
<dbReference type="Proteomes" id="UP000027135">
    <property type="component" value="Unassembled WGS sequence"/>
</dbReference>
<dbReference type="PROSITE" id="PS00086">
    <property type="entry name" value="CYTOCHROME_P450"/>
    <property type="match status" value="1"/>
</dbReference>
<evidence type="ECO:0000256" key="1">
    <source>
        <dbReference type="ARBA" id="ARBA00001971"/>
    </source>
</evidence>
<comment type="cofactor">
    <cofactor evidence="1 13">
        <name>heme</name>
        <dbReference type="ChEBI" id="CHEBI:30413"/>
    </cofactor>
</comment>
<dbReference type="Gene3D" id="1.10.630.10">
    <property type="entry name" value="Cytochrome P450"/>
    <property type="match status" value="1"/>
</dbReference>
<dbReference type="InParanoid" id="A0A067R3I7"/>
<name>A0A067R3I7_ZOONE</name>
<sequence>MLYVNALHDIVTIIPKKYSVPWFLWDFLFHRSQKRYKECIDIVHQFSENIIRDRLSEDAETLENNTDLPFSELHDSEVRRKNMDSLGLLMKKLRKDDLQNNVDALVFAGHDTTYAALSWAIQLLGEHTDVQEKVYEEMVQIFDGSNRSPTKQDLLEMKYLERVIKETLRLYPSGPTVGRKTRKDIQIGEYTIPAGASIWIEIYFIHRNPKYYPHPEEFNPDNFLPERVRDRHPYAYLPFSAGPRNCLGQRYAIMELKAVLSSIVRNFKIRSLKETKDLNPLMGLTITPHGGVNIELTLRDNNKENKFTEN</sequence>
<keyword evidence="5 13" id="KW-0349">Heme</keyword>
<evidence type="ECO:0000256" key="8">
    <source>
        <dbReference type="ARBA" id="ARBA00022848"/>
    </source>
</evidence>
<evidence type="ECO:0000256" key="10">
    <source>
        <dbReference type="ARBA" id="ARBA00023004"/>
    </source>
</evidence>
<keyword evidence="7" id="KW-0256">Endoplasmic reticulum</keyword>
<evidence type="ECO:0000256" key="3">
    <source>
        <dbReference type="ARBA" id="ARBA00004406"/>
    </source>
</evidence>
<dbReference type="GO" id="GO:0020037">
    <property type="term" value="F:heme binding"/>
    <property type="evidence" value="ECO:0007669"/>
    <property type="project" value="InterPro"/>
</dbReference>
<dbReference type="PRINTS" id="PR00385">
    <property type="entry name" value="P450"/>
</dbReference>
<evidence type="ECO:0000313" key="16">
    <source>
        <dbReference type="Proteomes" id="UP000027135"/>
    </source>
</evidence>
<evidence type="ECO:0000256" key="13">
    <source>
        <dbReference type="PIRSR" id="PIRSR602401-1"/>
    </source>
</evidence>
<evidence type="ECO:0000256" key="9">
    <source>
        <dbReference type="ARBA" id="ARBA00023002"/>
    </source>
</evidence>
<keyword evidence="9 14" id="KW-0560">Oxidoreductase</keyword>
<keyword evidence="16" id="KW-1185">Reference proteome</keyword>
<dbReference type="EMBL" id="KK852930">
    <property type="protein sequence ID" value="KDR13646.1"/>
    <property type="molecule type" value="Genomic_DNA"/>
</dbReference>
<keyword evidence="11 14" id="KW-0503">Monooxygenase</keyword>
<evidence type="ECO:0000256" key="4">
    <source>
        <dbReference type="ARBA" id="ARBA00010617"/>
    </source>
</evidence>
<dbReference type="InterPro" id="IPR002401">
    <property type="entry name" value="Cyt_P450_E_grp-I"/>
</dbReference>
<dbReference type="OMA" id="MMIEMAN"/>
<dbReference type="GO" id="GO:0004497">
    <property type="term" value="F:monooxygenase activity"/>
    <property type="evidence" value="ECO:0007669"/>
    <property type="project" value="UniProtKB-KW"/>
</dbReference>
<evidence type="ECO:0000256" key="6">
    <source>
        <dbReference type="ARBA" id="ARBA00022723"/>
    </source>
</evidence>
<dbReference type="InterPro" id="IPR050196">
    <property type="entry name" value="Cytochrome_P450_Monoox"/>
</dbReference>
<evidence type="ECO:0000256" key="7">
    <source>
        <dbReference type="ARBA" id="ARBA00022824"/>
    </source>
</evidence>
<accession>A0A067R3I7</accession>